<evidence type="ECO:0000313" key="2">
    <source>
        <dbReference type="Proteomes" id="UP001497744"/>
    </source>
</evidence>
<dbReference type="Proteomes" id="UP001497744">
    <property type="component" value="Unassembled WGS sequence"/>
</dbReference>
<sequence>MPEPHKCCTCVVDHVEAKRVCDDLLAQFETIITTGSRKGRDFSIGAVKKIVNELSSSAILSKTHRMNPAVSSGPSINHGEHNVTASLFNRHSEPERTSYEFDNDDPSTQSDEVEGTFTLETENAFKNVFRSIVEEDNLMKIDRRNIKYEFRFQDDEVDRGRVVRCDVHTSAVLPMT</sequence>
<organism evidence="1 2">
    <name type="scientific">Babesia caballi</name>
    <dbReference type="NCBI Taxonomy" id="5871"/>
    <lineage>
        <taxon>Eukaryota</taxon>
        <taxon>Sar</taxon>
        <taxon>Alveolata</taxon>
        <taxon>Apicomplexa</taxon>
        <taxon>Aconoidasida</taxon>
        <taxon>Piroplasmida</taxon>
        <taxon>Babesiidae</taxon>
        <taxon>Babesia</taxon>
    </lineage>
</organism>
<evidence type="ECO:0000313" key="1">
    <source>
        <dbReference type="EMBL" id="GIX62380.1"/>
    </source>
</evidence>
<reference evidence="1 2" key="1">
    <citation type="submission" date="2021-06" db="EMBL/GenBank/DDBJ databases">
        <title>Genome sequence of Babesia caballi.</title>
        <authorList>
            <person name="Yamagishi J."/>
            <person name="Kidaka T."/>
            <person name="Ochi A."/>
        </authorList>
    </citation>
    <scope>NUCLEOTIDE SEQUENCE [LARGE SCALE GENOMIC DNA]</scope>
    <source>
        <strain evidence="1">USDA-D6B2</strain>
    </source>
</reference>
<protein>
    <submittedName>
        <fullName evidence="1">NADP-dependent isocitrate dehydrogenase</fullName>
    </submittedName>
</protein>
<dbReference type="AlphaFoldDB" id="A0AAV4LR75"/>
<dbReference type="RefSeq" id="XP_067714449.1">
    <property type="nucleotide sequence ID" value="XM_067858348.1"/>
</dbReference>
<comment type="caution">
    <text evidence="1">The sequence shown here is derived from an EMBL/GenBank/DDBJ whole genome shotgun (WGS) entry which is preliminary data.</text>
</comment>
<proteinExistence type="predicted"/>
<name>A0AAV4LR75_BABCB</name>
<gene>
    <name evidence="1" type="ORF">BcabD6B2_18150</name>
</gene>
<accession>A0AAV4LR75</accession>
<dbReference type="EMBL" id="BPLF01000002">
    <property type="protein sequence ID" value="GIX62380.1"/>
    <property type="molecule type" value="Genomic_DNA"/>
</dbReference>
<keyword evidence="2" id="KW-1185">Reference proteome</keyword>
<dbReference type="GeneID" id="94193861"/>